<dbReference type="EMBL" id="JARQWQ010000051">
    <property type="protein sequence ID" value="KAK2557196.1"/>
    <property type="molecule type" value="Genomic_DNA"/>
</dbReference>
<evidence type="ECO:0000313" key="3">
    <source>
        <dbReference type="EMBL" id="KAK2557196.1"/>
    </source>
</evidence>
<dbReference type="Proteomes" id="UP001249851">
    <property type="component" value="Unassembled WGS sequence"/>
</dbReference>
<dbReference type="InterPro" id="IPR006461">
    <property type="entry name" value="PLAC_motif_containing"/>
</dbReference>
<name>A0AAD9QA72_ACRCE</name>
<feature type="region of interest" description="Disordered" evidence="2">
    <location>
        <begin position="20"/>
        <end position="40"/>
    </location>
</feature>
<organism evidence="3 4">
    <name type="scientific">Acropora cervicornis</name>
    <name type="common">Staghorn coral</name>
    <dbReference type="NCBI Taxonomy" id="6130"/>
    <lineage>
        <taxon>Eukaryota</taxon>
        <taxon>Metazoa</taxon>
        <taxon>Cnidaria</taxon>
        <taxon>Anthozoa</taxon>
        <taxon>Hexacorallia</taxon>
        <taxon>Scleractinia</taxon>
        <taxon>Astrocoeniina</taxon>
        <taxon>Acroporidae</taxon>
        <taxon>Acropora</taxon>
    </lineage>
</organism>
<evidence type="ECO:0000256" key="1">
    <source>
        <dbReference type="ARBA" id="ARBA00009024"/>
    </source>
</evidence>
<sequence length="157" mass="17044">MSEKPVTGYAPMQNLGQMPPAYPPPQAGYPSHPISSQPGFQTSQTTTVVVSQPAPPLILQQGQRDWNSGLFACFDDCYSCLMGFFCSPILLCQVSSRMGEGCMFATCCQGALIGLRIKLRTQQNIQGTLCNDYCLGSCCGPCVLCQLSRELDRCQVN</sequence>
<dbReference type="AlphaFoldDB" id="A0AAD9QA72"/>
<gene>
    <name evidence="3" type="ORF">P5673_020680</name>
</gene>
<dbReference type="Pfam" id="PF04749">
    <property type="entry name" value="PLAC8"/>
    <property type="match status" value="1"/>
</dbReference>
<proteinExistence type="inferred from homology"/>
<reference evidence="3" key="1">
    <citation type="journal article" date="2023" name="G3 (Bethesda)">
        <title>Whole genome assembly and annotation of the endangered Caribbean coral Acropora cervicornis.</title>
        <authorList>
            <person name="Selwyn J.D."/>
            <person name="Vollmer S.V."/>
        </authorList>
    </citation>
    <scope>NUCLEOTIDE SEQUENCE</scope>
    <source>
        <strain evidence="3">K2</strain>
    </source>
</reference>
<comment type="similarity">
    <text evidence="1">Belongs to the cornifelin family.</text>
</comment>
<evidence type="ECO:0000256" key="2">
    <source>
        <dbReference type="SAM" id="MobiDB-lite"/>
    </source>
</evidence>
<dbReference type="NCBIfam" id="TIGR01571">
    <property type="entry name" value="A_thal_Cys_rich"/>
    <property type="match status" value="1"/>
</dbReference>
<keyword evidence="4" id="KW-1185">Reference proteome</keyword>
<dbReference type="PANTHER" id="PTHR15907">
    <property type="entry name" value="DUF614 FAMILY PROTEIN-RELATED"/>
    <property type="match status" value="1"/>
</dbReference>
<reference evidence="3" key="2">
    <citation type="journal article" date="2023" name="Science">
        <title>Genomic signatures of disease resistance in endangered staghorn corals.</title>
        <authorList>
            <person name="Vollmer S.V."/>
            <person name="Selwyn J.D."/>
            <person name="Despard B.A."/>
            <person name="Roesel C.L."/>
        </authorList>
    </citation>
    <scope>NUCLEOTIDE SEQUENCE</scope>
    <source>
        <strain evidence="3">K2</strain>
    </source>
</reference>
<comment type="caution">
    <text evidence="3">The sequence shown here is derived from an EMBL/GenBank/DDBJ whole genome shotgun (WGS) entry which is preliminary data.</text>
</comment>
<accession>A0AAD9QA72</accession>
<protein>
    <submittedName>
        <fullName evidence="3">Placenta-specific gene 8 protein</fullName>
    </submittedName>
</protein>
<evidence type="ECO:0000313" key="4">
    <source>
        <dbReference type="Proteomes" id="UP001249851"/>
    </source>
</evidence>